<keyword evidence="3" id="KW-1185">Reference proteome</keyword>
<protein>
    <submittedName>
        <fullName evidence="2">Uncharacterized protein</fullName>
    </submittedName>
</protein>
<feature type="compositionally biased region" description="Basic and acidic residues" evidence="1">
    <location>
        <begin position="1"/>
        <end position="21"/>
    </location>
</feature>
<comment type="caution">
    <text evidence="2">The sequence shown here is derived from an EMBL/GenBank/DDBJ whole genome shotgun (WGS) entry which is preliminary data.</text>
</comment>
<organism evidence="2 3">
    <name type="scientific">Psophocarpus tetragonolobus</name>
    <name type="common">Winged bean</name>
    <name type="synonym">Dolichos tetragonolobus</name>
    <dbReference type="NCBI Taxonomy" id="3891"/>
    <lineage>
        <taxon>Eukaryota</taxon>
        <taxon>Viridiplantae</taxon>
        <taxon>Streptophyta</taxon>
        <taxon>Embryophyta</taxon>
        <taxon>Tracheophyta</taxon>
        <taxon>Spermatophyta</taxon>
        <taxon>Magnoliopsida</taxon>
        <taxon>eudicotyledons</taxon>
        <taxon>Gunneridae</taxon>
        <taxon>Pentapetalae</taxon>
        <taxon>rosids</taxon>
        <taxon>fabids</taxon>
        <taxon>Fabales</taxon>
        <taxon>Fabaceae</taxon>
        <taxon>Papilionoideae</taxon>
        <taxon>50 kb inversion clade</taxon>
        <taxon>NPAAA clade</taxon>
        <taxon>indigoferoid/millettioid clade</taxon>
        <taxon>Phaseoleae</taxon>
        <taxon>Psophocarpus</taxon>
    </lineage>
</organism>
<sequence length="78" mass="8456">MEGAGRADERSLEKGKRKEEAGGGTEVSLGKRKGERGGGERGGSDVRRGRGSKVRVGRSCGYKSIKIWLYEEQNSSIQ</sequence>
<feature type="compositionally biased region" description="Basic and acidic residues" evidence="1">
    <location>
        <begin position="35"/>
        <end position="48"/>
    </location>
</feature>
<gene>
    <name evidence="2" type="ORF">VNO78_05323</name>
</gene>
<dbReference type="Proteomes" id="UP001386955">
    <property type="component" value="Unassembled WGS sequence"/>
</dbReference>
<accession>A0AAN9SS25</accession>
<reference evidence="2 3" key="1">
    <citation type="submission" date="2024-01" db="EMBL/GenBank/DDBJ databases">
        <title>The genomes of 5 underutilized Papilionoideae crops provide insights into root nodulation and disease resistanc.</title>
        <authorList>
            <person name="Jiang F."/>
        </authorList>
    </citation>
    <scope>NUCLEOTIDE SEQUENCE [LARGE SCALE GENOMIC DNA]</scope>
    <source>
        <strain evidence="2">DUOXIRENSHENG_FW03</strain>
        <tissue evidence="2">Leaves</tissue>
    </source>
</reference>
<proteinExistence type="predicted"/>
<evidence type="ECO:0000313" key="2">
    <source>
        <dbReference type="EMBL" id="KAK7404432.1"/>
    </source>
</evidence>
<name>A0AAN9SS25_PSOTE</name>
<feature type="region of interest" description="Disordered" evidence="1">
    <location>
        <begin position="1"/>
        <end position="56"/>
    </location>
</feature>
<evidence type="ECO:0000313" key="3">
    <source>
        <dbReference type="Proteomes" id="UP001386955"/>
    </source>
</evidence>
<evidence type="ECO:0000256" key="1">
    <source>
        <dbReference type="SAM" id="MobiDB-lite"/>
    </source>
</evidence>
<dbReference type="EMBL" id="JAYMYS010000002">
    <property type="protein sequence ID" value="KAK7404432.1"/>
    <property type="molecule type" value="Genomic_DNA"/>
</dbReference>
<dbReference type="AlphaFoldDB" id="A0AAN9SS25"/>